<keyword evidence="8" id="KW-0121">Carboxypeptidase</keyword>
<keyword evidence="5" id="KW-0325">Glycoprotein</keyword>
<accession>A0A1X0NUG3</accession>
<evidence type="ECO:0000256" key="4">
    <source>
        <dbReference type="ARBA" id="ARBA00022801"/>
    </source>
</evidence>
<dbReference type="PANTHER" id="PTHR11010">
    <property type="entry name" value="PROTEASE S28 PRO-X CARBOXYPEPTIDASE-RELATED"/>
    <property type="match status" value="1"/>
</dbReference>
<dbReference type="Gene3D" id="3.40.50.1820">
    <property type="entry name" value="alpha/beta hydrolase"/>
    <property type="match status" value="1"/>
</dbReference>
<feature type="signal peptide" evidence="7">
    <location>
        <begin position="1"/>
        <end position="19"/>
    </location>
</feature>
<proteinExistence type="inferred from homology"/>
<dbReference type="GO" id="GO:0006508">
    <property type="term" value="P:proteolysis"/>
    <property type="evidence" value="ECO:0007669"/>
    <property type="project" value="UniProtKB-KW"/>
</dbReference>
<keyword evidence="2" id="KW-0645">Protease</keyword>
<feature type="transmembrane region" description="Helical" evidence="6">
    <location>
        <begin position="594"/>
        <end position="616"/>
    </location>
</feature>
<organism evidence="8 9">
    <name type="scientific">Trypanosoma theileri</name>
    <dbReference type="NCBI Taxonomy" id="67003"/>
    <lineage>
        <taxon>Eukaryota</taxon>
        <taxon>Discoba</taxon>
        <taxon>Euglenozoa</taxon>
        <taxon>Kinetoplastea</taxon>
        <taxon>Metakinetoplastina</taxon>
        <taxon>Trypanosomatida</taxon>
        <taxon>Trypanosomatidae</taxon>
        <taxon>Trypanosoma</taxon>
    </lineage>
</organism>
<dbReference type="EMBL" id="NBCO01000017">
    <property type="protein sequence ID" value="ORC88251.1"/>
    <property type="molecule type" value="Genomic_DNA"/>
</dbReference>
<dbReference type="GO" id="GO:0070008">
    <property type="term" value="F:serine-type exopeptidase activity"/>
    <property type="evidence" value="ECO:0007669"/>
    <property type="project" value="InterPro"/>
</dbReference>
<dbReference type="InterPro" id="IPR008758">
    <property type="entry name" value="Peptidase_S28"/>
</dbReference>
<dbReference type="Gene3D" id="1.20.120.980">
    <property type="entry name" value="Serine carboxypeptidase S28, SKS domain"/>
    <property type="match status" value="1"/>
</dbReference>
<evidence type="ECO:0000256" key="3">
    <source>
        <dbReference type="ARBA" id="ARBA00022729"/>
    </source>
</evidence>
<evidence type="ECO:0000313" key="8">
    <source>
        <dbReference type="EMBL" id="ORC88251.1"/>
    </source>
</evidence>
<keyword evidence="4" id="KW-0378">Hydrolase</keyword>
<keyword evidence="6" id="KW-0812">Transmembrane</keyword>
<evidence type="ECO:0000256" key="7">
    <source>
        <dbReference type="SAM" id="SignalP"/>
    </source>
</evidence>
<sequence>MWVLSFIFLLVISNGFVEAYTPPNLVGARFSHGELFRSLKEIHQKNFRANREYVNGTAALFPQLVNHSDPEGPVFNQRYWVDYSAWNGSDKAMLYIGGEAPAISSPDGYPGMYGHQRNMLLFTLENRYYGGSFPFPLTEKEKLTKYLSVDIALDDLYYFQRFVEDKLIGKKLRWLIVGGSYAGALSVWFKVKYPTSALAIWSSSGVVEPRLNFYAFDGHVNSEIPRECAKSVHIVQSLFSKMWENSTTRLEFLDRYDIPYYFEKSEVSSMLADAVSGAVQYGRKWEMCNMIVDQNNIDPLGQFLKMIIRLYGRGFTSNCGYSTQCLTNTSMSNHWTGCGYAWIFQTCKELAYFQVGYHNSLRLPDVSTEFFVNQCRAVFGDTIFPDVFQFNSKWGGKKPNAGNVVALQGSDDPWTEVGVTKTFKSNYQAFVARCEGCGHCGDLSYPNPADHSSLQEQRERLAYYLDIWMSGEPTSYMLILHHNFSTFSLHHKEELVKAVQNDLHDFFDHTADIQNFTIDNLSRTFTINFVIYVNSLNKDEVSSTIIKLRNMSSWLLHTQKVLDSIGDKGQVVVQFFEQSSPLKPSEESSFSFDLTVALTSFIFIFITVTNMLIFVYKLYKKKNNVQ</sequence>
<evidence type="ECO:0000256" key="6">
    <source>
        <dbReference type="SAM" id="Phobius"/>
    </source>
</evidence>
<dbReference type="Proteomes" id="UP000192257">
    <property type="component" value="Unassembled WGS sequence"/>
</dbReference>
<dbReference type="GO" id="GO:0008239">
    <property type="term" value="F:dipeptidyl-peptidase activity"/>
    <property type="evidence" value="ECO:0007669"/>
    <property type="project" value="TreeGrafter"/>
</dbReference>
<keyword evidence="6" id="KW-1133">Transmembrane helix</keyword>
<evidence type="ECO:0000313" key="9">
    <source>
        <dbReference type="Proteomes" id="UP000192257"/>
    </source>
</evidence>
<dbReference type="InterPro" id="IPR029058">
    <property type="entry name" value="AB_hydrolase_fold"/>
</dbReference>
<keyword evidence="9" id="KW-1185">Reference proteome</keyword>
<evidence type="ECO:0000256" key="2">
    <source>
        <dbReference type="ARBA" id="ARBA00022670"/>
    </source>
</evidence>
<feature type="chain" id="PRO_5010866811" evidence="7">
    <location>
        <begin position="20"/>
        <end position="626"/>
    </location>
</feature>
<keyword evidence="3 7" id="KW-0732">Signal</keyword>
<dbReference type="PANTHER" id="PTHR11010:SF11">
    <property type="entry name" value="THYMUS-SPECIFIC SERINE PROTEASE"/>
    <property type="match status" value="1"/>
</dbReference>
<protein>
    <submittedName>
        <fullName evidence="8">Serine carboxypeptidase S28</fullName>
    </submittedName>
</protein>
<comment type="similarity">
    <text evidence="1">Belongs to the peptidase S28 family.</text>
</comment>
<dbReference type="RefSeq" id="XP_028882317.1">
    <property type="nucleotide sequence ID" value="XM_029026202.1"/>
</dbReference>
<dbReference type="VEuPathDB" id="TriTrypDB:TM35_000171230"/>
<reference evidence="8 9" key="1">
    <citation type="submission" date="2017-03" db="EMBL/GenBank/DDBJ databases">
        <title>An alternative strategy for trypanosome survival in the mammalian bloodstream revealed through genome and transcriptome analysis of the ubiquitous bovine parasite Trypanosoma (Megatrypanum) theileri.</title>
        <authorList>
            <person name="Kelly S."/>
            <person name="Ivens A."/>
            <person name="Mott A."/>
            <person name="O'Neill E."/>
            <person name="Emms D."/>
            <person name="Macleod O."/>
            <person name="Voorheis P."/>
            <person name="Matthews J."/>
            <person name="Matthews K."/>
            <person name="Carrington M."/>
        </authorList>
    </citation>
    <scope>NUCLEOTIDE SEQUENCE [LARGE SCALE GENOMIC DNA]</scope>
    <source>
        <strain evidence="8">Edinburgh</strain>
    </source>
</reference>
<dbReference type="Pfam" id="PF05577">
    <property type="entry name" value="Peptidase_S28"/>
    <property type="match status" value="1"/>
</dbReference>
<name>A0A1X0NUG3_9TRYP</name>
<dbReference type="InterPro" id="IPR042269">
    <property type="entry name" value="Ser_carbopepase_S28_SKS"/>
</dbReference>
<dbReference type="GeneID" id="39985982"/>
<dbReference type="OrthoDB" id="1735038at2759"/>
<keyword evidence="6" id="KW-0472">Membrane</keyword>
<comment type="caution">
    <text evidence="8">The sequence shown here is derived from an EMBL/GenBank/DDBJ whole genome shotgun (WGS) entry which is preliminary data.</text>
</comment>
<evidence type="ECO:0000256" key="1">
    <source>
        <dbReference type="ARBA" id="ARBA00011079"/>
    </source>
</evidence>
<dbReference type="AlphaFoldDB" id="A0A1X0NUG3"/>
<evidence type="ECO:0000256" key="5">
    <source>
        <dbReference type="ARBA" id="ARBA00023180"/>
    </source>
</evidence>
<dbReference type="SUPFAM" id="SSF53474">
    <property type="entry name" value="alpha/beta-Hydrolases"/>
    <property type="match status" value="1"/>
</dbReference>
<dbReference type="GO" id="GO:0004180">
    <property type="term" value="F:carboxypeptidase activity"/>
    <property type="evidence" value="ECO:0007669"/>
    <property type="project" value="UniProtKB-KW"/>
</dbReference>
<gene>
    <name evidence="8" type="ORF">TM35_000171230</name>
</gene>